<evidence type="ECO:0000313" key="8">
    <source>
        <dbReference type="Proteomes" id="UP000722336"/>
    </source>
</evidence>
<dbReference type="NCBIfam" id="NF009855">
    <property type="entry name" value="PRK13321.1"/>
    <property type="match status" value="1"/>
</dbReference>
<dbReference type="PANTHER" id="PTHR34265">
    <property type="entry name" value="TYPE III PANTOTHENATE KINASE"/>
    <property type="match status" value="1"/>
</dbReference>
<evidence type="ECO:0000256" key="1">
    <source>
        <dbReference type="ARBA" id="ARBA00004496"/>
    </source>
</evidence>
<evidence type="ECO:0000256" key="3">
    <source>
        <dbReference type="ARBA" id="ARBA00022741"/>
    </source>
</evidence>
<feature type="binding site" evidence="6">
    <location>
        <position position="134"/>
    </location>
    <ligand>
        <name>K(+)</name>
        <dbReference type="ChEBI" id="CHEBI:29103"/>
    </ligand>
</feature>
<keyword evidence="5 6" id="KW-0067">ATP-binding</keyword>
<dbReference type="NCBIfam" id="TIGR00671">
    <property type="entry name" value="baf"/>
    <property type="match status" value="1"/>
</dbReference>
<dbReference type="PANTHER" id="PTHR34265:SF1">
    <property type="entry name" value="TYPE III PANTOTHENATE KINASE"/>
    <property type="match status" value="1"/>
</dbReference>
<feature type="binding site" evidence="6">
    <location>
        <position position="190"/>
    </location>
    <ligand>
        <name>substrate</name>
    </ligand>
</feature>
<proteinExistence type="inferred from homology"/>
<keyword evidence="2 6" id="KW-0808">Transferase</keyword>
<dbReference type="NCBIfam" id="NF009844">
    <property type="entry name" value="PRK13318.1-2"/>
    <property type="match status" value="1"/>
</dbReference>
<dbReference type="EMBL" id="JAGSPA010000002">
    <property type="protein sequence ID" value="MBV7256687.1"/>
    <property type="molecule type" value="Genomic_DNA"/>
</dbReference>
<keyword evidence="6" id="KW-0173">Coenzyme A biosynthesis</keyword>
<dbReference type="NCBIfam" id="NF009848">
    <property type="entry name" value="PRK13318.1-6"/>
    <property type="match status" value="1"/>
</dbReference>
<keyword evidence="6" id="KW-0630">Potassium</keyword>
<feature type="binding site" evidence="6">
    <location>
        <position position="137"/>
    </location>
    <ligand>
        <name>ATP</name>
        <dbReference type="ChEBI" id="CHEBI:30616"/>
    </ligand>
</feature>
<feature type="active site" description="Proton acceptor" evidence="6">
    <location>
        <position position="114"/>
    </location>
</feature>
<dbReference type="Pfam" id="PF03309">
    <property type="entry name" value="Pan_kinase"/>
    <property type="match status" value="1"/>
</dbReference>
<comment type="cofactor">
    <cofactor evidence="6">
        <name>NH4(+)</name>
        <dbReference type="ChEBI" id="CHEBI:28938"/>
    </cofactor>
    <cofactor evidence="6">
        <name>K(+)</name>
        <dbReference type="ChEBI" id="CHEBI:29103"/>
    </cofactor>
    <text evidence="6">A monovalent cation. Ammonium or potassium.</text>
</comment>
<keyword evidence="6" id="KW-0479">Metal-binding</keyword>
<evidence type="ECO:0000313" key="7">
    <source>
        <dbReference type="EMBL" id="MBV7256687.1"/>
    </source>
</evidence>
<feature type="binding site" evidence="6">
    <location>
        <begin position="6"/>
        <end position="13"/>
    </location>
    <ligand>
        <name>ATP</name>
        <dbReference type="ChEBI" id="CHEBI:30616"/>
    </ligand>
</feature>
<comment type="subunit">
    <text evidence="6">Homodimer.</text>
</comment>
<evidence type="ECO:0000256" key="2">
    <source>
        <dbReference type="ARBA" id="ARBA00022679"/>
    </source>
</evidence>
<comment type="subcellular location">
    <subcellularLocation>
        <location evidence="1 6">Cytoplasm</location>
    </subcellularLocation>
</comment>
<name>A0ABS6SE42_9SPHN</name>
<comment type="pathway">
    <text evidence="6">Cofactor biosynthesis; coenzyme A biosynthesis; CoA from (R)-pantothenate: step 1/5.</text>
</comment>
<evidence type="ECO:0000256" key="5">
    <source>
        <dbReference type="ARBA" id="ARBA00022840"/>
    </source>
</evidence>
<dbReference type="GO" id="GO:0004594">
    <property type="term" value="F:pantothenate kinase activity"/>
    <property type="evidence" value="ECO:0007669"/>
    <property type="project" value="UniProtKB-EC"/>
</dbReference>
<dbReference type="CDD" id="cd24015">
    <property type="entry name" value="ASKHA_NBD_PanK-III"/>
    <property type="match status" value="1"/>
</dbReference>
<dbReference type="EC" id="2.7.1.33" evidence="6"/>
<accession>A0ABS6SE42</accession>
<keyword evidence="3 6" id="KW-0547">Nucleotide-binding</keyword>
<gene>
    <name evidence="6" type="primary">coaX</name>
    <name evidence="7" type="ORF">KCG44_07800</name>
</gene>
<evidence type="ECO:0000256" key="6">
    <source>
        <dbReference type="HAMAP-Rule" id="MF_01274"/>
    </source>
</evidence>
<comment type="caution">
    <text evidence="6">Lacks conserved residue(s) required for the propagation of feature annotation.</text>
</comment>
<comment type="caution">
    <text evidence="7">The sequence shown here is derived from an EMBL/GenBank/DDBJ whole genome shotgun (WGS) entry which is preliminary data.</text>
</comment>
<organism evidence="7 8">
    <name type="scientific">Pacificimonas pallii</name>
    <dbReference type="NCBI Taxonomy" id="2827236"/>
    <lineage>
        <taxon>Bacteria</taxon>
        <taxon>Pseudomonadati</taxon>
        <taxon>Pseudomonadota</taxon>
        <taxon>Alphaproteobacteria</taxon>
        <taxon>Sphingomonadales</taxon>
        <taxon>Sphingosinicellaceae</taxon>
        <taxon>Pacificimonas</taxon>
    </lineage>
</organism>
<comment type="catalytic activity">
    <reaction evidence="6">
        <text>(R)-pantothenate + ATP = (R)-4'-phosphopantothenate + ADP + H(+)</text>
        <dbReference type="Rhea" id="RHEA:16373"/>
        <dbReference type="ChEBI" id="CHEBI:10986"/>
        <dbReference type="ChEBI" id="CHEBI:15378"/>
        <dbReference type="ChEBI" id="CHEBI:29032"/>
        <dbReference type="ChEBI" id="CHEBI:30616"/>
        <dbReference type="ChEBI" id="CHEBI:456216"/>
        <dbReference type="EC" id="2.7.1.33"/>
    </reaction>
</comment>
<protein>
    <recommendedName>
        <fullName evidence="6">Type III pantothenate kinase</fullName>
        <ecNumber evidence="6">2.7.1.33</ecNumber>
    </recommendedName>
    <alternativeName>
        <fullName evidence="6">PanK-III</fullName>
    </alternativeName>
    <alternativeName>
        <fullName evidence="6">Pantothenic acid kinase</fullName>
    </alternativeName>
</protein>
<sequence length="261" mass="27736">MLLAIDVGNTNTVFALIDQGEILHRWRISTHAQRTSDEYLVWLTQLMDIAERGGSRIANLTIDRVIIATVVPPTLFNLTRLARTHLNVAPITVGPDLDLGVGVDVPNPKEVGADRLVNSAAAFHEHGDGLIIVDFGTATTFDVVLNGAYSGGAISPGINLAVDALYAASAQLPRIAVAPPEDGRALATGTVNAMQSGIFFGYVGLIDGLCRRIAAEAGRDMKVIATGGLATIFLEHSEMISEVDIDLTVKGLMLIEQRNSV</sequence>
<dbReference type="HAMAP" id="MF_01274">
    <property type="entry name" value="Pantothen_kinase_3"/>
    <property type="match status" value="1"/>
</dbReference>
<comment type="function">
    <text evidence="6">Catalyzes the phosphorylation of pantothenate (Pan), the first step in CoA biosynthesis.</text>
</comment>
<dbReference type="InterPro" id="IPR004619">
    <property type="entry name" value="Type_III_PanK"/>
</dbReference>
<comment type="similarity">
    <text evidence="6">Belongs to the type III pantothenate kinase family.</text>
</comment>
<keyword evidence="8" id="KW-1185">Reference proteome</keyword>
<keyword evidence="4 6" id="KW-0418">Kinase</keyword>
<keyword evidence="6" id="KW-0963">Cytoplasm</keyword>
<reference evidence="7 8" key="1">
    <citation type="submission" date="2021-04" db="EMBL/GenBank/DDBJ databases">
        <authorList>
            <person name="Pira H."/>
            <person name="Risdian C."/>
            <person name="Wink J."/>
        </authorList>
    </citation>
    <scope>NUCLEOTIDE SEQUENCE [LARGE SCALE GENOMIC DNA]</scope>
    <source>
        <strain evidence="7 8">WHA3</strain>
    </source>
</reference>
<evidence type="ECO:0000256" key="4">
    <source>
        <dbReference type="ARBA" id="ARBA00022777"/>
    </source>
</evidence>
<feature type="binding site" evidence="6">
    <location>
        <begin position="112"/>
        <end position="115"/>
    </location>
    <ligand>
        <name>substrate</name>
    </ligand>
</feature>
<dbReference type="RefSeq" id="WP_218445382.1">
    <property type="nucleotide sequence ID" value="NZ_JAGSPA010000002.1"/>
</dbReference>
<dbReference type="Proteomes" id="UP000722336">
    <property type="component" value="Unassembled WGS sequence"/>
</dbReference>